<dbReference type="AlphaFoldDB" id="A0A7V7RKL7"/>
<reference evidence="9 10" key="1">
    <citation type="journal article" date="2014" name="Arch. Microbiol.">
        <title>Bacillus mesophilum sp. nov., strain IITR-54T, a novel 4-chlorobiphenyl dechlorinating bacterium.</title>
        <authorList>
            <person name="Manickam N."/>
            <person name="Singh N.K."/>
            <person name="Bajaj A."/>
            <person name="Kumar R.M."/>
            <person name="Kaur G."/>
            <person name="Kaur N."/>
            <person name="Bala M."/>
            <person name="Kumar A."/>
            <person name="Mayilraj S."/>
        </authorList>
    </citation>
    <scope>NUCLEOTIDE SEQUENCE [LARGE SCALE GENOMIC DNA]</scope>
    <source>
        <strain evidence="9 10">IITR-54</strain>
    </source>
</reference>
<evidence type="ECO:0000256" key="1">
    <source>
        <dbReference type="ARBA" id="ARBA00001933"/>
    </source>
</evidence>
<evidence type="ECO:0000313" key="10">
    <source>
        <dbReference type="Proteomes" id="UP000441354"/>
    </source>
</evidence>
<protein>
    <recommendedName>
        <fullName evidence="3">homocysteine desulfhydrase</fullName>
        <ecNumber evidence="3">4.4.1.2</ecNumber>
    </recommendedName>
    <alternativeName>
        <fullName evidence="4">Homocysteine desulfhydrase</fullName>
    </alternativeName>
</protein>
<dbReference type="GO" id="GO:0019346">
    <property type="term" value="P:transsulfuration"/>
    <property type="evidence" value="ECO:0007669"/>
    <property type="project" value="InterPro"/>
</dbReference>
<dbReference type="RefSeq" id="WP_151574735.1">
    <property type="nucleotide sequence ID" value="NZ_WBOT01000004.1"/>
</dbReference>
<proteinExistence type="inferred from homology"/>
<dbReference type="EMBL" id="WBOT01000004">
    <property type="protein sequence ID" value="KAB2331869.1"/>
    <property type="molecule type" value="Genomic_DNA"/>
</dbReference>
<dbReference type="Gene3D" id="3.90.1150.10">
    <property type="entry name" value="Aspartate Aminotransferase, domain 1"/>
    <property type="match status" value="1"/>
</dbReference>
<name>A0A7V7RKL7_9BACI</name>
<dbReference type="InterPro" id="IPR000277">
    <property type="entry name" value="Cys/Met-Metab_PyrdxlP-dep_enz"/>
</dbReference>
<dbReference type="PIRSF" id="PIRSF001434">
    <property type="entry name" value="CGS"/>
    <property type="match status" value="1"/>
</dbReference>
<dbReference type="Pfam" id="PF01053">
    <property type="entry name" value="Cys_Met_Meta_PP"/>
    <property type="match status" value="1"/>
</dbReference>
<evidence type="ECO:0000256" key="2">
    <source>
        <dbReference type="ARBA" id="ARBA00022898"/>
    </source>
</evidence>
<dbReference type="PANTHER" id="PTHR11808">
    <property type="entry name" value="TRANS-SULFURATION ENZYME FAMILY MEMBER"/>
    <property type="match status" value="1"/>
</dbReference>
<dbReference type="Proteomes" id="UP000441354">
    <property type="component" value="Unassembled WGS sequence"/>
</dbReference>
<dbReference type="InterPro" id="IPR015422">
    <property type="entry name" value="PyrdxlP-dep_Trfase_small"/>
</dbReference>
<gene>
    <name evidence="9" type="ORF">F7732_14480</name>
</gene>
<evidence type="ECO:0000256" key="3">
    <source>
        <dbReference type="ARBA" id="ARBA00047175"/>
    </source>
</evidence>
<dbReference type="GO" id="GO:0030170">
    <property type="term" value="F:pyridoxal phosphate binding"/>
    <property type="evidence" value="ECO:0007669"/>
    <property type="project" value="InterPro"/>
</dbReference>
<keyword evidence="9" id="KW-0032">Aminotransferase</keyword>
<dbReference type="PANTHER" id="PTHR11808:SF89">
    <property type="entry name" value="METHIONINE GAMMA-LYASE"/>
    <property type="match status" value="1"/>
</dbReference>
<dbReference type="GO" id="GO:0018826">
    <property type="term" value="F:methionine gamma-lyase activity"/>
    <property type="evidence" value="ECO:0007669"/>
    <property type="project" value="UniProtKB-EC"/>
</dbReference>
<comment type="catalytic activity">
    <reaction evidence="6">
        <text>L-methionine + H2O = methanethiol + 2-oxobutanoate + NH4(+)</text>
        <dbReference type="Rhea" id="RHEA:23800"/>
        <dbReference type="ChEBI" id="CHEBI:15377"/>
        <dbReference type="ChEBI" id="CHEBI:16007"/>
        <dbReference type="ChEBI" id="CHEBI:16763"/>
        <dbReference type="ChEBI" id="CHEBI:28938"/>
        <dbReference type="ChEBI" id="CHEBI:57844"/>
        <dbReference type="EC" id="4.4.1.11"/>
    </reaction>
    <physiologicalReaction direction="left-to-right" evidence="6">
        <dbReference type="Rhea" id="RHEA:23801"/>
    </physiologicalReaction>
</comment>
<evidence type="ECO:0000313" key="9">
    <source>
        <dbReference type="EMBL" id="KAB2331869.1"/>
    </source>
</evidence>
<keyword evidence="9" id="KW-0808">Transferase</keyword>
<keyword evidence="2 7" id="KW-0663">Pyridoxal phosphate</keyword>
<dbReference type="Gene3D" id="3.40.640.10">
    <property type="entry name" value="Type I PLP-dependent aspartate aminotransferase-like (Major domain)"/>
    <property type="match status" value="1"/>
</dbReference>
<evidence type="ECO:0000256" key="8">
    <source>
        <dbReference type="RuleBase" id="RU362118"/>
    </source>
</evidence>
<dbReference type="FunFam" id="3.40.640.10:FF:000046">
    <property type="entry name" value="Cystathionine gamma-lyase"/>
    <property type="match status" value="1"/>
</dbReference>
<evidence type="ECO:0000256" key="4">
    <source>
        <dbReference type="ARBA" id="ARBA00047199"/>
    </source>
</evidence>
<dbReference type="InterPro" id="IPR015424">
    <property type="entry name" value="PyrdxlP-dep_Trfase"/>
</dbReference>
<dbReference type="InterPro" id="IPR015421">
    <property type="entry name" value="PyrdxlP-dep_Trfase_major"/>
</dbReference>
<dbReference type="EC" id="4.4.1.2" evidence="3"/>
<comment type="cofactor">
    <cofactor evidence="1 8">
        <name>pyridoxal 5'-phosphate</name>
        <dbReference type="ChEBI" id="CHEBI:597326"/>
    </cofactor>
</comment>
<comment type="caution">
    <text evidence="9">The sequence shown here is derived from an EMBL/GenBank/DDBJ whole genome shotgun (WGS) entry which is preliminary data.</text>
</comment>
<dbReference type="GO" id="GO:0005737">
    <property type="term" value="C:cytoplasm"/>
    <property type="evidence" value="ECO:0007669"/>
    <property type="project" value="TreeGrafter"/>
</dbReference>
<feature type="modified residue" description="N6-(pyridoxal phosphate)lysine" evidence="7">
    <location>
        <position position="203"/>
    </location>
</feature>
<dbReference type="GO" id="GO:0008483">
    <property type="term" value="F:transaminase activity"/>
    <property type="evidence" value="ECO:0007669"/>
    <property type="project" value="UniProtKB-KW"/>
</dbReference>
<evidence type="ECO:0000256" key="5">
    <source>
        <dbReference type="ARBA" id="ARBA00048780"/>
    </source>
</evidence>
<dbReference type="OrthoDB" id="9803887at2"/>
<sequence length="377" mass="40715">MNFETSVLHNQNKKKRTIKSKVTPIYQTSAFAFSDLEELEGFYQGNGNYLYSRVGNPNTDELGQLVARLEGTPEGAAASSGLSAILAAILSVAQNGDHIVAADDVYGGTFHMLKEELSSLGISVTFVSFANPAEVGAAIQTNTVLLYTESITNPLLRVEDLTQLVHLAQKHKLKTIVDNTFATPLHCQPYRLGVNIVVHSATKYIGGHSDVTAGVVVGDQELVERARAKIVNLGANSTPFEAWLTCRGAKTLALRMKAQSANARALALSLKENEHVETVYYPLEYGEHGFGAMVTIKLAETVNISLFFKSLDWIKIVPTLAGVETSVSHPLRTSHRALPPEACAALGITDQVVRISIGIENAEDIIAVFNQAISKSI</sequence>
<dbReference type="CDD" id="cd00614">
    <property type="entry name" value="CGS_like"/>
    <property type="match status" value="1"/>
</dbReference>
<organism evidence="9 10">
    <name type="scientific">Bacillus mesophilum</name>
    <dbReference type="NCBI Taxonomy" id="1071718"/>
    <lineage>
        <taxon>Bacteria</taxon>
        <taxon>Bacillati</taxon>
        <taxon>Bacillota</taxon>
        <taxon>Bacilli</taxon>
        <taxon>Bacillales</taxon>
        <taxon>Bacillaceae</taxon>
        <taxon>Bacillus</taxon>
    </lineage>
</organism>
<evidence type="ECO:0000256" key="7">
    <source>
        <dbReference type="PIRSR" id="PIRSR001434-2"/>
    </source>
</evidence>
<accession>A0A7V7RKL7</accession>
<keyword evidence="10" id="KW-1185">Reference proteome</keyword>
<comment type="catalytic activity">
    <reaction evidence="5">
        <text>L-homocysteine + H2O = 2-oxobutanoate + hydrogen sulfide + NH4(+) + H(+)</text>
        <dbReference type="Rhea" id="RHEA:14501"/>
        <dbReference type="ChEBI" id="CHEBI:15377"/>
        <dbReference type="ChEBI" id="CHEBI:15378"/>
        <dbReference type="ChEBI" id="CHEBI:16763"/>
        <dbReference type="ChEBI" id="CHEBI:28938"/>
        <dbReference type="ChEBI" id="CHEBI:29919"/>
        <dbReference type="ChEBI" id="CHEBI:58199"/>
        <dbReference type="EC" id="4.4.1.2"/>
    </reaction>
    <physiologicalReaction direction="left-to-right" evidence="5">
        <dbReference type="Rhea" id="RHEA:14502"/>
    </physiologicalReaction>
</comment>
<comment type="similarity">
    <text evidence="8">Belongs to the trans-sulfuration enzymes family.</text>
</comment>
<dbReference type="GO" id="GO:0047982">
    <property type="term" value="F:homocysteine desulfhydrase activity"/>
    <property type="evidence" value="ECO:0007669"/>
    <property type="project" value="UniProtKB-EC"/>
</dbReference>
<dbReference type="SUPFAM" id="SSF53383">
    <property type="entry name" value="PLP-dependent transferases"/>
    <property type="match status" value="1"/>
</dbReference>
<evidence type="ECO:0000256" key="6">
    <source>
        <dbReference type="ARBA" id="ARBA00052699"/>
    </source>
</evidence>